<dbReference type="InterPro" id="IPR036188">
    <property type="entry name" value="FAD/NAD-bd_sf"/>
</dbReference>
<reference evidence="3" key="1">
    <citation type="submission" date="2025-08" db="UniProtKB">
        <authorList>
            <consortium name="RefSeq"/>
        </authorList>
    </citation>
    <scope>IDENTIFICATION</scope>
    <source>
        <tissue evidence="3">Muscle</tissue>
    </source>
</reference>
<dbReference type="GeneID" id="117242781"/>
<dbReference type="Gene3D" id="3.90.660.10">
    <property type="match status" value="1"/>
</dbReference>
<keyword evidence="1" id="KW-0812">Transmembrane</keyword>
<dbReference type="Proteomes" id="UP000504631">
    <property type="component" value="Unplaced"/>
</dbReference>
<evidence type="ECO:0000313" key="3">
    <source>
        <dbReference type="RefSeq" id="XP_033365597.1"/>
    </source>
</evidence>
<sequence length="307" mass="35170">MAADFADEESVREDENDYDVIIIGAGLAGLTCAYNILRKETGLDVLVIEANTVRDLNNVSALWFFVMLNGASGFLNRLKIMIGDSNRYFVQDGMCTITHTLLKNILRQHGEIRCVEPVSKITFNDDRAYVSTTRNYFRCEFVVIAIPPSMQSSIIIEPSLSSINIETLYTPAENVFFNVFYKKPFWRSNSTKDIITTWDSSNNSNIVYDATLGNTEGIVFAGFLAEPNLEQTHKRGLFDTLEDCYETVEASRFLRYKEYDQSLINDEMKPGCPMSVLKPISIQDYINHTEASYERYEDAFRYQRNQR</sequence>
<keyword evidence="2" id="KW-1185">Reference proteome</keyword>
<dbReference type="GO" id="GO:0016491">
    <property type="term" value="F:oxidoreductase activity"/>
    <property type="evidence" value="ECO:0007669"/>
    <property type="project" value="UniProtKB-ARBA"/>
</dbReference>
<dbReference type="AlphaFoldDB" id="A0A6J3LJN2"/>
<dbReference type="Pfam" id="PF01946">
    <property type="entry name" value="Thi4"/>
    <property type="match status" value="1"/>
</dbReference>
<dbReference type="Gene3D" id="1.10.405.10">
    <property type="entry name" value="Guanine Nucleotide Dissociation Inhibitor, domain 1"/>
    <property type="match status" value="1"/>
</dbReference>
<dbReference type="InterPro" id="IPR050703">
    <property type="entry name" value="Flavin_MAO"/>
</dbReference>
<name>A0A6J3LJN2_9HYME</name>
<keyword evidence="1" id="KW-1133">Transmembrane helix</keyword>
<evidence type="ECO:0000313" key="2">
    <source>
        <dbReference type="Proteomes" id="UP000504631"/>
    </source>
</evidence>
<dbReference type="Gene3D" id="3.50.50.60">
    <property type="entry name" value="FAD/NAD(P)-binding domain"/>
    <property type="match status" value="2"/>
</dbReference>
<organism evidence="2 3">
    <name type="scientific">Bombus vosnesenskii</name>
    <dbReference type="NCBI Taxonomy" id="207650"/>
    <lineage>
        <taxon>Eukaryota</taxon>
        <taxon>Metazoa</taxon>
        <taxon>Ecdysozoa</taxon>
        <taxon>Arthropoda</taxon>
        <taxon>Hexapoda</taxon>
        <taxon>Insecta</taxon>
        <taxon>Pterygota</taxon>
        <taxon>Neoptera</taxon>
        <taxon>Endopterygota</taxon>
        <taxon>Hymenoptera</taxon>
        <taxon>Apocrita</taxon>
        <taxon>Aculeata</taxon>
        <taxon>Apoidea</taxon>
        <taxon>Anthophila</taxon>
        <taxon>Apidae</taxon>
        <taxon>Bombus</taxon>
        <taxon>Pyrobombus</taxon>
    </lineage>
</organism>
<dbReference type="RefSeq" id="XP_033365597.1">
    <property type="nucleotide sequence ID" value="XM_033509706.1"/>
</dbReference>
<accession>A0A6J3LJN2</accession>
<feature type="transmembrane region" description="Helical" evidence="1">
    <location>
        <begin position="20"/>
        <end position="37"/>
    </location>
</feature>
<dbReference type="KEGG" id="bvk:117242781"/>
<dbReference type="SUPFAM" id="SSF51905">
    <property type="entry name" value="FAD/NAD(P)-binding domain"/>
    <property type="match status" value="1"/>
</dbReference>
<gene>
    <name evidence="3" type="primary">LOC117242781</name>
</gene>
<dbReference type="PANTHER" id="PTHR43563:SF18">
    <property type="entry name" value="AMINE OXIDASE DOMAIN-CONTAINING PROTEIN"/>
    <property type="match status" value="1"/>
</dbReference>
<evidence type="ECO:0000256" key="1">
    <source>
        <dbReference type="SAM" id="Phobius"/>
    </source>
</evidence>
<proteinExistence type="predicted"/>
<dbReference type="PANTHER" id="PTHR43563">
    <property type="entry name" value="AMINE OXIDASE"/>
    <property type="match status" value="1"/>
</dbReference>
<protein>
    <submittedName>
        <fullName evidence="3">Amine oxidase [flavin-containing] A-like</fullName>
    </submittedName>
</protein>
<keyword evidence="1" id="KW-0472">Membrane</keyword>
<feature type="transmembrane region" description="Helical" evidence="1">
    <location>
        <begin position="58"/>
        <end position="75"/>
    </location>
</feature>